<comment type="caution">
    <text evidence="1">The sequence shown here is derived from an EMBL/GenBank/DDBJ whole genome shotgun (WGS) entry which is preliminary data.</text>
</comment>
<keyword evidence="1" id="KW-0969">Cilium</keyword>
<dbReference type="RefSeq" id="WP_184172369.1">
    <property type="nucleotide sequence ID" value="NZ_BAABAG010000013.1"/>
</dbReference>
<dbReference type="EMBL" id="JACHMW010000001">
    <property type="protein sequence ID" value="MBB5849016.1"/>
    <property type="molecule type" value="Genomic_DNA"/>
</dbReference>
<keyword evidence="2" id="KW-1185">Reference proteome</keyword>
<reference evidence="1 2" key="1">
    <citation type="submission" date="2020-08" db="EMBL/GenBank/DDBJ databases">
        <title>Sequencing the genomes of 1000 actinobacteria strains.</title>
        <authorList>
            <person name="Klenk H.-P."/>
        </authorList>
    </citation>
    <scope>NUCLEOTIDE SEQUENCE [LARGE SCALE GENOMIC DNA]</scope>
    <source>
        <strain evidence="1 2">DSM 17945</strain>
    </source>
</reference>
<name>A0A7W9N1B3_9MICC</name>
<evidence type="ECO:0000313" key="1">
    <source>
        <dbReference type="EMBL" id="MBB5849016.1"/>
    </source>
</evidence>
<accession>A0A7W9N1B3</accession>
<keyword evidence="1" id="KW-0966">Cell projection</keyword>
<gene>
    <name evidence="1" type="ORF">HDA33_001580</name>
</gene>
<sequence length="83" mass="8599">MSAAESVAERIEADRALWAAAYAQGHADGLAEGLAQGAAHPAVVESVARVFAGWDGAEAAHARSVTHFHAWHAQARAGRKEAA</sequence>
<organism evidence="1 2">
    <name type="scientific">Micrococcus endophyticus</name>
    <dbReference type="NCBI Taxonomy" id="455343"/>
    <lineage>
        <taxon>Bacteria</taxon>
        <taxon>Bacillati</taxon>
        <taxon>Actinomycetota</taxon>
        <taxon>Actinomycetes</taxon>
        <taxon>Micrococcales</taxon>
        <taxon>Micrococcaceae</taxon>
        <taxon>Micrococcus</taxon>
    </lineage>
</organism>
<dbReference type="Proteomes" id="UP000567246">
    <property type="component" value="Unassembled WGS sequence"/>
</dbReference>
<protein>
    <submittedName>
        <fullName evidence="1">Flagellar biosynthesis/type III secretory pathway protein FliH</fullName>
    </submittedName>
</protein>
<proteinExistence type="predicted"/>
<evidence type="ECO:0000313" key="2">
    <source>
        <dbReference type="Proteomes" id="UP000567246"/>
    </source>
</evidence>
<dbReference type="AlphaFoldDB" id="A0A7W9N1B3"/>
<keyword evidence="1" id="KW-0282">Flagellum</keyword>